<keyword evidence="7 11" id="KW-0424">Laminin EGF-like domain</keyword>
<dbReference type="InterPro" id="IPR056863">
    <property type="entry name" value="LMN_ATRN_NET-like_EGF"/>
</dbReference>
<dbReference type="InterPro" id="IPR018933">
    <property type="entry name" value="Netrin_module_non-TIMP"/>
</dbReference>
<dbReference type="Ensembl" id="ENSNLET00000012007.2">
    <property type="protein sequence ID" value="ENSNLEP00000011446.2"/>
    <property type="gene ID" value="ENSNLEG00000009407.2"/>
</dbReference>
<dbReference type="Pfam" id="PF24973">
    <property type="entry name" value="EGF_LMN_ATRN"/>
    <property type="match status" value="1"/>
</dbReference>
<evidence type="ECO:0000256" key="2">
    <source>
        <dbReference type="ARBA" id="ARBA00022525"/>
    </source>
</evidence>
<evidence type="ECO:0000256" key="6">
    <source>
        <dbReference type="ARBA" id="ARBA00023180"/>
    </source>
</evidence>
<evidence type="ECO:0000256" key="8">
    <source>
        <dbReference type="ARBA" id="ARBA00059126"/>
    </source>
</evidence>
<dbReference type="PANTHER" id="PTHR10574:SF292">
    <property type="entry name" value="NETRIN-3"/>
    <property type="match status" value="1"/>
</dbReference>
<dbReference type="InterPro" id="IPR050440">
    <property type="entry name" value="Laminin/Netrin_ECM"/>
</dbReference>
<dbReference type="GO" id="GO:0005604">
    <property type="term" value="C:basement membrane"/>
    <property type="evidence" value="ECO:0007669"/>
    <property type="project" value="TreeGrafter"/>
</dbReference>
<dbReference type="GO" id="GO:0005576">
    <property type="term" value="C:extracellular region"/>
    <property type="evidence" value="ECO:0007669"/>
    <property type="project" value="UniProtKB-SubCell"/>
</dbReference>
<accession>G1RDZ6</accession>
<feature type="domain" description="NTR" evidence="13">
    <location>
        <begin position="273"/>
        <end position="409"/>
    </location>
</feature>
<evidence type="ECO:0000256" key="11">
    <source>
        <dbReference type="PROSITE-ProRule" id="PRU00460"/>
    </source>
</evidence>
<dbReference type="STRING" id="61853.ENSNLEP00000011446"/>
<sequence>MSALEPPPSAPASPPGALRALLLATGSAGGSWPRCILPFARPPSLQPGGVGGPCTAGPARPRPFPGGRETCSARPSVATDLQVGGRCKCNGHASRCLLDTQGHLICDCRHGTEGPDCGRCKPFYCDRPWQRATARESHACLACSCNGHARRCRFNMELYRLSGRRSGGVCLNCRHNTAGRHCHYCREGFYRDPGRALSDRRACRACDCHPVGAAGKTCNQTTGQCPCKDGVTGLTCNRCAPGFQQSRSPVAPCVKTPIPGPTEDSSPVQPQDCDSHCKPARGSYRISLKKFCKKDYAVQVAVGAHGEARGAWTRFPVAVLAVFRSGEERARRGSSALWVPAGDAACGCPRLLPGRRYLLLGGGPGAAAGGAGGRGPGLIAARGSLVLPWRDAWTRRLRRLQRRERRGRCNAA</sequence>
<dbReference type="FunFam" id="2.10.25.10:FF:000081">
    <property type="entry name" value="Netrin 1"/>
    <property type="match status" value="1"/>
</dbReference>
<dbReference type="GeneTree" id="ENSGT00940000153882"/>
<dbReference type="OMA" id="ESHPESM"/>
<dbReference type="PROSITE" id="PS50189">
    <property type="entry name" value="NTR"/>
    <property type="match status" value="1"/>
</dbReference>
<dbReference type="EMBL" id="ADFV01048304">
    <property type="status" value="NOT_ANNOTATED_CDS"/>
    <property type="molecule type" value="Genomic_DNA"/>
</dbReference>
<evidence type="ECO:0000256" key="3">
    <source>
        <dbReference type="ARBA" id="ARBA00022729"/>
    </source>
</evidence>
<feature type="disulfide bond" evidence="11">
    <location>
        <begin position="227"/>
        <end position="236"/>
    </location>
</feature>
<feature type="domain" description="Laminin EGF-like" evidence="12">
    <location>
        <begin position="206"/>
        <end position="255"/>
    </location>
</feature>
<feature type="disulfide bond" evidence="11">
    <location>
        <begin position="208"/>
        <end position="225"/>
    </location>
</feature>
<evidence type="ECO:0000256" key="9">
    <source>
        <dbReference type="ARBA" id="ARBA00068276"/>
    </source>
</evidence>
<dbReference type="InterPro" id="IPR001134">
    <property type="entry name" value="Netrin_domain"/>
</dbReference>
<dbReference type="FunFam" id="2.10.25.10:FF:000048">
    <property type="entry name" value="Netrin 3"/>
    <property type="match status" value="1"/>
</dbReference>
<keyword evidence="4" id="KW-0677">Repeat</keyword>
<dbReference type="PROSITE" id="PS50027">
    <property type="entry name" value="EGF_LAM_2"/>
    <property type="match status" value="1"/>
</dbReference>
<dbReference type="GO" id="GO:0005102">
    <property type="term" value="F:signaling receptor binding"/>
    <property type="evidence" value="ECO:0007669"/>
    <property type="project" value="Ensembl"/>
</dbReference>
<evidence type="ECO:0000259" key="13">
    <source>
        <dbReference type="PROSITE" id="PS50189"/>
    </source>
</evidence>
<comment type="subcellular location">
    <subcellularLocation>
        <location evidence="1">Secreted</location>
    </subcellularLocation>
</comment>
<dbReference type="eggNOG" id="KOG3512">
    <property type="taxonomic scope" value="Eukaryota"/>
</dbReference>
<dbReference type="EMBL" id="ADFV01048306">
    <property type="status" value="NOT_ANNOTATED_CDS"/>
    <property type="molecule type" value="Genomic_DNA"/>
</dbReference>
<dbReference type="Pfam" id="PF01759">
    <property type="entry name" value="NTR"/>
    <property type="match status" value="1"/>
</dbReference>
<evidence type="ECO:0000256" key="4">
    <source>
        <dbReference type="ARBA" id="ARBA00022737"/>
    </source>
</evidence>
<dbReference type="Gene3D" id="2.10.25.10">
    <property type="entry name" value="Laminin"/>
    <property type="match status" value="2"/>
</dbReference>
<dbReference type="GO" id="GO:0005794">
    <property type="term" value="C:Golgi apparatus"/>
    <property type="evidence" value="ECO:0007669"/>
    <property type="project" value="Ensembl"/>
</dbReference>
<dbReference type="Gene3D" id="2.40.50.120">
    <property type="match status" value="1"/>
</dbReference>
<dbReference type="EMBL" id="ADFV01048305">
    <property type="status" value="NOT_ANNOTATED_CDS"/>
    <property type="molecule type" value="Genomic_DNA"/>
</dbReference>
<evidence type="ECO:0000313" key="15">
    <source>
        <dbReference type="Proteomes" id="UP000001073"/>
    </source>
</evidence>
<dbReference type="Gene3D" id="2.60.120.260">
    <property type="entry name" value="Galactose-binding domain-like"/>
    <property type="match status" value="1"/>
</dbReference>
<dbReference type="InterPro" id="IPR008993">
    <property type="entry name" value="TIMP-like_OB-fold"/>
</dbReference>
<dbReference type="PANTHER" id="PTHR10574">
    <property type="entry name" value="NETRIN/LAMININ-RELATED"/>
    <property type="match status" value="1"/>
</dbReference>
<reference evidence="14" key="2">
    <citation type="submission" date="2025-08" db="UniProtKB">
        <authorList>
            <consortium name="Ensembl"/>
        </authorList>
    </citation>
    <scope>IDENTIFICATION</scope>
</reference>
<dbReference type="PROSITE" id="PS01248">
    <property type="entry name" value="EGF_LAM_1"/>
    <property type="match status" value="1"/>
</dbReference>
<reference evidence="14" key="3">
    <citation type="submission" date="2025-09" db="UniProtKB">
        <authorList>
            <consortium name="Ensembl"/>
        </authorList>
    </citation>
    <scope>IDENTIFICATION</scope>
</reference>
<keyword evidence="5 11" id="KW-1015">Disulfide bond</keyword>
<dbReference type="SUPFAM" id="SSF50242">
    <property type="entry name" value="TIMP-like"/>
    <property type="match status" value="1"/>
</dbReference>
<evidence type="ECO:0000256" key="10">
    <source>
        <dbReference type="ARBA" id="ARBA00081763"/>
    </source>
</evidence>
<protein>
    <recommendedName>
        <fullName evidence="9">Netrin-3</fullName>
    </recommendedName>
    <alternativeName>
        <fullName evidence="10">Netrin-2-like protein</fullName>
    </alternativeName>
</protein>
<feature type="disulfide bond" evidence="11">
    <location>
        <begin position="239"/>
        <end position="253"/>
    </location>
</feature>
<evidence type="ECO:0000313" key="14">
    <source>
        <dbReference type="Ensembl" id="ENSNLEP00000011446.2"/>
    </source>
</evidence>
<dbReference type="GO" id="GO:0009887">
    <property type="term" value="P:animal organ morphogenesis"/>
    <property type="evidence" value="ECO:0007669"/>
    <property type="project" value="TreeGrafter"/>
</dbReference>
<dbReference type="GO" id="GO:0009888">
    <property type="term" value="P:tissue development"/>
    <property type="evidence" value="ECO:0007669"/>
    <property type="project" value="TreeGrafter"/>
</dbReference>
<dbReference type="SMART" id="SM00180">
    <property type="entry name" value="EGF_Lam"/>
    <property type="match status" value="3"/>
</dbReference>
<dbReference type="InterPro" id="IPR002049">
    <property type="entry name" value="LE_dom"/>
</dbReference>
<dbReference type="AlphaFoldDB" id="G1RDZ6"/>
<dbReference type="Pfam" id="PF00053">
    <property type="entry name" value="EGF_laminin"/>
    <property type="match status" value="2"/>
</dbReference>
<dbReference type="CDD" id="cd00055">
    <property type="entry name" value="EGF_Lam"/>
    <property type="match status" value="3"/>
</dbReference>
<keyword evidence="6" id="KW-0325">Glycoprotein</keyword>
<proteinExistence type="predicted"/>
<evidence type="ECO:0000256" key="7">
    <source>
        <dbReference type="ARBA" id="ARBA00023292"/>
    </source>
</evidence>
<keyword evidence="3" id="KW-0732">Signal</keyword>
<comment type="function">
    <text evidence="8">Netrins control guidance of CNS commissural axons and peripheral motor axons.</text>
</comment>
<evidence type="ECO:0000256" key="1">
    <source>
        <dbReference type="ARBA" id="ARBA00004613"/>
    </source>
</evidence>
<reference evidence="14 15" key="1">
    <citation type="submission" date="2012-10" db="EMBL/GenBank/DDBJ databases">
        <authorList>
            <consortium name="Gibbon Genome Sequencing Consortium"/>
        </authorList>
    </citation>
    <scope>NUCLEOTIDE SEQUENCE [LARGE SCALE GENOMIC DNA]</scope>
</reference>
<dbReference type="SUPFAM" id="SSF57196">
    <property type="entry name" value="EGF/Laminin"/>
    <property type="match status" value="3"/>
</dbReference>
<dbReference type="Proteomes" id="UP000001073">
    <property type="component" value="Chromosome 18"/>
</dbReference>
<evidence type="ECO:0000256" key="5">
    <source>
        <dbReference type="ARBA" id="ARBA00023157"/>
    </source>
</evidence>
<organism evidence="14 15">
    <name type="scientific">Nomascus leucogenys</name>
    <name type="common">Northern white-cheeked gibbon</name>
    <name type="synonym">Hylobates leucogenys</name>
    <dbReference type="NCBI Taxonomy" id="61853"/>
    <lineage>
        <taxon>Eukaryota</taxon>
        <taxon>Metazoa</taxon>
        <taxon>Chordata</taxon>
        <taxon>Craniata</taxon>
        <taxon>Vertebrata</taxon>
        <taxon>Euteleostomi</taxon>
        <taxon>Mammalia</taxon>
        <taxon>Eutheria</taxon>
        <taxon>Euarchontoglires</taxon>
        <taxon>Primates</taxon>
        <taxon>Haplorrhini</taxon>
        <taxon>Catarrhini</taxon>
        <taxon>Hylobatidae</taxon>
        <taxon>Nomascus</taxon>
    </lineage>
</organism>
<dbReference type="FunFam" id="2.40.50.120:FF:000018">
    <property type="entry name" value="netrin-3 isoform X2"/>
    <property type="match status" value="1"/>
</dbReference>
<name>G1RDZ6_NOMLE</name>
<dbReference type="GO" id="GO:0008045">
    <property type="term" value="P:motor neuron axon guidance"/>
    <property type="evidence" value="ECO:0007669"/>
    <property type="project" value="TreeGrafter"/>
</dbReference>
<feature type="disulfide bond" evidence="11">
    <location>
        <begin position="206"/>
        <end position="218"/>
    </location>
</feature>
<evidence type="ECO:0000259" key="12">
    <source>
        <dbReference type="PROSITE" id="PS50027"/>
    </source>
</evidence>
<dbReference type="SMART" id="SM00643">
    <property type="entry name" value="C345C"/>
    <property type="match status" value="1"/>
</dbReference>
<gene>
    <name evidence="14" type="primary">NTN3</name>
</gene>
<dbReference type="InParanoid" id="G1RDZ6"/>
<dbReference type="FunCoup" id="G1RDZ6">
    <property type="interactions" value="2"/>
</dbReference>
<keyword evidence="2" id="KW-0964">Secreted</keyword>
<dbReference type="GO" id="GO:0016358">
    <property type="term" value="P:dendrite development"/>
    <property type="evidence" value="ECO:0007669"/>
    <property type="project" value="TreeGrafter"/>
</dbReference>
<keyword evidence="15" id="KW-1185">Reference proteome</keyword>